<evidence type="ECO:0000313" key="4">
    <source>
        <dbReference type="Proteomes" id="UP000178168"/>
    </source>
</evidence>
<protein>
    <submittedName>
        <fullName evidence="3">Uncharacterized protein</fullName>
    </submittedName>
</protein>
<gene>
    <name evidence="3" type="ORF">A2591_00050</name>
</gene>
<accession>A0A1G2SLQ3</accession>
<sequence>MLTQELIEYIRQAQNAGMTPEQIRKALAESGWAEADITQALSAMNAAFDSGRADRIAASVTPATATTSNNLSPTTESSPPAVREPIIQNENPIDATPPETRAPHKRTALIVTLLVLGLIILGGAYVAYAIYAQTPGAMLSRAEDNASSTHTYVSDIFMGVSAKETGQYSSAQPMTASFSLNARSEEDLRDTANPKMHATATLTGNFGGVSASGDLEATLLEKTFFIRIKDLPAFVAAIDADFAAYIRGRWFSIDAQKFPDGLRALGASEDDVTETRAWLTETLTFKNRYMSLSQTLTDFLALTKPESPIAGFSLKETGETIIGDESTRSYFVSGTKEAWIALAEEGAKTRPEVERTAIERSIAELRNNTTAKDLALAVTFWVGKESHMLRKYEVVVSGIEQREASNGLRPESTPLSVEFTFRFSEIFSAFNEPVTVIRPDPATPLIEVLEQAQRTVLDQSTGAPR</sequence>
<dbReference type="AlphaFoldDB" id="A0A1G2SLQ3"/>
<keyword evidence="2" id="KW-0812">Transmembrane</keyword>
<reference evidence="3 4" key="1">
    <citation type="journal article" date="2016" name="Nat. Commun.">
        <title>Thousands of microbial genomes shed light on interconnected biogeochemical processes in an aquifer system.</title>
        <authorList>
            <person name="Anantharaman K."/>
            <person name="Brown C.T."/>
            <person name="Hug L.A."/>
            <person name="Sharon I."/>
            <person name="Castelle C.J."/>
            <person name="Probst A.J."/>
            <person name="Thomas B.C."/>
            <person name="Singh A."/>
            <person name="Wilkins M.J."/>
            <person name="Karaoz U."/>
            <person name="Brodie E.L."/>
            <person name="Williams K.H."/>
            <person name="Hubbard S.S."/>
            <person name="Banfield J.F."/>
        </authorList>
    </citation>
    <scope>NUCLEOTIDE SEQUENCE [LARGE SCALE GENOMIC DNA]</scope>
</reference>
<feature type="compositionally biased region" description="Polar residues" evidence="1">
    <location>
        <begin position="69"/>
        <end position="78"/>
    </location>
</feature>
<dbReference type="EMBL" id="MHUZ01000012">
    <property type="protein sequence ID" value="OHA85947.1"/>
    <property type="molecule type" value="Genomic_DNA"/>
</dbReference>
<name>A0A1G2SLQ3_9BACT</name>
<feature type="region of interest" description="Disordered" evidence="1">
    <location>
        <begin position="60"/>
        <end position="83"/>
    </location>
</feature>
<dbReference type="Proteomes" id="UP000178168">
    <property type="component" value="Unassembled WGS sequence"/>
</dbReference>
<proteinExistence type="predicted"/>
<keyword evidence="2" id="KW-0472">Membrane</keyword>
<keyword evidence="2" id="KW-1133">Transmembrane helix</keyword>
<evidence type="ECO:0000313" key="3">
    <source>
        <dbReference type="EMBL" id="OHA85947.1"/>
    </source>
</evidence>
<comment type="caution">
    <text evidence="3">The sequence shown here is derived from an EMBL/GenBank/DDBJ whole genome shotgun (WGS) entry which is preliminary data.</text>
</comment>
<feature type="transmembrane region" description="Helical" evidence="2">
    <location>
        <begin position="108"/>
        <end position="131"/>
    </location>
</feature>
<evidence type="ECO:0000256" key="1">
    <source>
        <dbReference type="SAM" id="MobiDB-lite"/>
    </source>
</evidence>
<evidence type="ECO:0000256" key="2">
    <source>
        <dbReference type="SAM" id="Phobius"/>
    </source>
</evidence>
<organism evidence="3 4">
    <name type="scientific">Candidatus Yonathbacteria bacterium RIFOXYD1_FULL_52_36</name>
    <dbReference type="NCBI Taxonomy" id="1802730"/>
    <lineage>
        <taxon>Bacteria</taxon>
        <taxon>Candidatus Yonathiibacteriota</taxon>
    </lineage>
</organism>